<dbReference type="RefSeq" id="WP_163698482.1">
    <property type="nucleotide sequence ID" value="NZ_QXHD01000004.1"/>
</dbReference>
<name>A0A6M0RJN1_9CYAN</name>
<gene>
    <name evidence="1" type="ORF">DXZ20_12440</name>
</gene>
<sequence length="79" mass="9195">MQQHSKSFQPQKIEVTDQVKETAKQNPNGWVYKVDAEYDKNGDVPFVGIIGWWKVNTSGKICSEFIHNPEYQPLKKKEE</sequence>
<protein>
    <submittedName>
        <fullName evidence="1">Uncharacterized protein</fullName>
    </submittedName>
</protein>
<proteinExistence type="predicted"/>
<dbReference type="Proteomes" id="UP000481033">
    <property type="component" value="Unassembled WGS sequence"/>
</dbReference>
<dbReference type="SUPFAM" id="SSF56399">
    <property type="entry name" value="ADP-ribosylation"/>
    <property type="match status" value="1"/>
</dbReference>
<evidence type="ECO:0000313" key="2">
    <source>
        <dbReference type="Proteomes" id="UP000481033"/>
    </source>
</evidence>
<reference evidence="1 2" key="1">
    <citation type="journal article" date="2020" name="Microb. Ecol.">
        <title>Ecogenomics of the Marine Benthic Filamentous Cyanobacterium Adonisia.</title>
        <authorList>
            <person name="Walter J.M."/>
            <person name="Coutinho F.H."/>
            <person name="Leomil L."/>
            <person name="Hargreaves P.I."/>
            <person name="Campeao M.E."/>
            <person name="Vieira V.V."/>
            <person name="Silva B.S."/>
            <person name="Fistarol G.O."/>
            <person name="Salomon P.S."/>
            <person name="Sawabe T."/>
            <person name="Mino S."/>
            <person name="Hosokawa M."/>
            <person name="Miyashita H."/>
            <person name="Maruyama F."/>
            <person name="van Verk M.C."/>
            <person name="Dutilh B.E."/>
            <person name="Thompson C.C."/>
            <person name="Thompson F.L."/>
        </authorList>
    </citation>
    <scope>NUCLEOTIDE SEQUENCE [LARGE SCALE GENOMIC DNA]</scope>
    <source>
        <strain evidence="1 2">CCMR0081</strain>
    </source>
</reference>
<dbReference type="AlphaFoldDB" id="A0A6M0RJN1"/>
<organism evidence="1 2">
    <name type="scientific">Adonisia turfae CCMR0081</name>
    <dbReference type="NCBI Taxonomy" id="2292702"/>
    <lineage>
        <taxon>Bacteria</taxon>
        <taxon>Bacillati</taxon>
        <taxon>Cyanobacteriota</taxon>
        <taxon>Adonisia</taxon>
        <taxon>Adonisia turfae</taxon>
    </lineage>
</organism>
<comment type="caution">
    <text evidence="1">The sequence shown here is derived from an EMBL/GenBank/DDBJ whole genome shotgun (WGS) entry which is preliminary data.</text>
</comment>
<accession>A0A6M0RJN1</accession>
<evidence type="ECO:0000313" key="1">
    <source>
        <dbReference type="EMBL" id="NEZ56468.1"/>
    </source>
</evidence>
<keyword evidence="2" id="KW-1185">Reference proteome</keyword>
<dbReference type="EMBL" id="QXHD01000004">
    <property type="protein sequence ID" value="NEZ56468.1"/>
    <property type="molecule type" value="Genomic_DNA"/>
</dbReference>